<keyword evidence="2" id="KW-1185">Reference proteome</keyword>
<organism evidence="1 2">
    <name type="scientific">Aspergillus tubingensis (strain CBS 134.48)</name>
    <dbReference type="NCBI Taxonomy" id="767770"/>
    <lineage>
        <taxon>Eukaryota</taxon>
        <taxon>Fungi</taxon>
        <taxon>Dikarya</taxon>
        <taxon>Ascomycota</taxon>
        <taxon>Pezizomycotina</taxon>
        <taxon>Eurotiomycetes</taxon>
        <taxon>Eurotiomycetidae</taxon>
        <taxon>Eurotiales</taxon>
        <taxon>Aspergillaceae</taxon>
        <taxon>Aspergillus</taxon>
        <taxon>Aspergillus subgen. Circumdati</taxon>
    </lineage>
</organism>
<proteinExistence type="predicted"/>
<dbReference type="EMBL" id="KV878205">
    <property type="protein sequence ID" value="OJI82147.1"/>
    <property type="molecule type" value="Genomic_DNA"/>
</dbReference>
<evidence type="ECO:0000313" key="2">
    <source>
        <dbReference type="Proteomes" id="UP000184304"/>
    </source>
</evidence>
<gene>
    <name evidence="1" type="ORF">ASPTUDRAFT_45524</name>
</gene>
<dbReference type="VEuPathDB" id="FungiDB:ASPTUDRAFT_45524"/>
<protein>
    <submittedName>
        <fullName evidence="1">Uncharacterized protein</fullName>
    </submittedName>
</protein>
<accession>A0A1L9MYP3</accession>
<evidence type="ECO:0000313" key="1">
    <source>
        <dbReference type="EMBL" id="OJI82147.1"/>
    </source>
</evidence>
<dbReference type="Proteomes" id="UP000184304">
    <property type="component" value="Unassembled WGS sequence"/>
</dbReference>
<sequence length="51" mass="5578">MIEISGRKLRYFISVSSSIVSILDQNVPGWLIILSTAILYGKSMLAPIPQG</sequence>
<dbReference type="AlphaFoldDB" id="A0A1L9MYP3"/>
<reference evidence="2" key="1">
    <citation type="journal article" date="2017" name="Genome Biol.">
        <title>Comparative genomics reveals high biological diversity and specific adaptations in the industrially and medically important fungal genus Aspergillus.</title>
        <authorList>
            <person name="de Vries R.P."/>
            <person name="Riley R."/>
            <person name="Wiebenga A."/>
            <person name="Aguilar-Osorio G."/>
            <person name="Amillis S."/>
            <person name="Uchima C.A."/>
            <person name="Anderluh G."/>
            <person name="Asadollahi M."/>
            <person name="Askin M."/>
            <person name="Barry K."/>
            <person name="Battaglia E."/>
            <person name="Bayram O."/>
            <person name="Benocci T."/>
            <person name="Braus-Stromeyer S.A."/>
            <person name="Caldana C."/>
            <person name="Canovas D."/>
            <person name="Cerqueira G.C."/>
            <person name="Chen F."/>
            <person name="Chen W."/>
            <person name="Choi C."/>
            <person name="Clum A."/>
            <person name="Dos Santos R.A."/>
            <person name="Damasio A.R."/>
            <person name="Diallinas G."/>
            <person name="Emri T."/>
            <person name="Fekete E."/>
            <person name="Flipphi M."/>
            <person name="Freyberg S."/>
            <person name="Gallo A."/>
            <person name="Gournas C."/>
            <person name="Habgood R."/>
            <person name="Hainaut M."/>
            <person name="Harispe M.L."/>
            <person name="Henrissat B."/>
            <person name="Hilden K.S."/>
            <person name="Hope R."/>
            <person name="Hossain A."/>
            <person name="Karabika E."/>
            <person name="Karaffa L."/>
            <person name="Karanyi Z."/>
            <person name="Krasevec N."/>
            <person name="Kuo A."/>
            <person name="Kusch H."/>
            <person name="LaButti K."/>
            <person name="Lagendijk E.L."/>
            <person name="Lapidus A."/>
            <person name="Levasseur A."/>
            <person name="Lindquist E."/>
            <person name="Lipzen A."/>
            <person name="Logrieco A.F."/>
            <person name="MacCabe A."/>
            <person name="Maekelae M.R."/>
            <person name="Malavazi I."/>
            <person name="Melin P."/>
            <person name="Meyer V."/>
            <person name="Mielnichuk N."/>
            <person name="Miskei M."/>
            <person name="Molnar A.P."/>
            <person name="Mule G."/>
            <person name="Ngan C.Y."/>
            <person name="Orejas M."/>
            <person name="Orosz E."/>
            <person name="Ouedraogo J.P."/>
            <person name="Overkamp K.M."/>
            <person name="Park H.-S."/>
            <person name="Perrone G."/>
            <person name="Piumi F."/>
            <person name="Punt P.J."/>
            <person name="Ram A.F."/>
            <person name="Ramon A."/>
            <person name="Rauscher S."/>
            <person name="Record E."/>
            <person name="Riano-Pachon D.M."/>
            <person name="Robert V."/>
            <person name="Roehrig J."/>
            <person name="Ruller R."/>
            <person name="Salamov A."/>
            <person name="Salih N.S."/>
            <person name="Samson R.A."/>
            <person name="Sandor E."/>
            <person name="Sanguinetti M."/>
            <person name="Schuetze T."/>
            <person name="Sepcic K."/>
            <person name="Shelest E."/>
            <person name="Sherlock G."/>
            <person name="Sophianopoulou V."/>
            <person name="Squina F.M."/>
            <person name="Sun H."/>
            <person name="Susca A."/>
            <person name="Todd R.B."/>
            <person name="Tsang A."/>
            <person name="Unkles S.E."/>
            <person name="van de Wiele N."/>
            <person name="van Rossen-Uffink D."/>
            <person name="Oliveira J.V."/>
            <person name="Vesth T.C."/>
            <person name="Visser J."/>
            <person name="Yu J.-H."/>
            <person name="Zhou M."/>
            <person name="Andersen M.R."/>
            <person name="Archer D.B."/>
            <person name="Baker S.E."/>
            <person name="Benoit I."/>
            <person name="Brakhage A.A."/>
            <person name="Braus G.H."/>
            <person name="Fischer R."/>
            <person name="Frisvad J.C."/>
            <person name="Goldman G.H."/>
            <person name="Houbraken J."/>
            <person name="Oakley B."/>
            <person name="Pocsi I."/>
            <person name="Scazzocchio C."/>
            <person name="Seiboth B."/>
            <person name="vanKuyk P.A."/>
            <person name="Wortman J."/>
            <person name="Dyer P.S."/>
            <person name="Grigoriev I.V."/>
        </authorList>
    </citation>
    <scope>NUCLEOTIDE SEQUENCE [LARGE SCALE GENOMIC DNA]</scope>
    <source>
        <strain evidence="2">CBS 134.48</strain>
    </source>
</reference>
<name>A0A1L9MYP3_ASPTC</name>